<dbReference type="InterPro" id="IPR045247">
    <property type="entry name" value="Oye-like"/>
</dbReference>
<gene>
    <name evidence="2" type="ORF">CY34DRAFT_16233</name>
</gene>
<sequence>MSSSSALFSPIRVGNMNLQHRIILAPLTRLRAHADHVPGPQAPVYYSQRGSTPGTFLVSEATFISQKAGGYDNVPGIYTNAQVEEWKKVCCVLSQDFAG</sequence>
<evidence type="ECO:0000313" key="3">
    <source>
        <dbReference type="Proteomes" id="UP000054485"/>
    </source>
</evidence>
<dbReference type="EMBL" id="KN835509">
    <property type="protein sequence ID" value="KIK36660.1"/>
    <property type="molecule type" value="Genomic_DNA"/>
</dbReference>
<accession>A0A0C9ZGX5</accession>
<dbReference type="InterPro" id="IPR013785">
    <property type="entry name" value="Aldolase_TIM"/>
</dbReference>
<dbReference type="AlphaFoldDB" id="A0A0C9ZGX5"/>
<dbReference type="PANTHER" id="PTHR22893:SF91">
    <property type="entry name" value="NADPH DEHYDROGENASE 2-RELATED"/>
    <property type="match status" value="1"/>
</dbReference>
<dbReference type="GO" id="GO:0010181">
    <property type="term" value="F:FMN binding"/>
    <property type="evidence" value="ECO:0007669"/>
    <property type="project" value="InterPro"/>
</dbReference>
<dbReference type="GO" id="GO:0016491">
    <property type="term" value="F:oxidoreductase activity"/>
    <property type="evidence" value="ECO:0007669"/>
    <property type="project" value="InterPro"/>
</dbReference>
<dbReference type="Pfam" id="PF00724">
    <property type="entry name" value="Oxidored_FMN"/>
    <property type="match status" value="1"/>
</dbReference>
<dbReference type="HOGENOM" id="CLU_012153_8_2_1"/>
<organism evidence="2 3">
    <name type="scientific">Suillus luteus UH-Slu-Lm8-n1</name>
    <dbReference type="NCBI Taxonomy" id="930992"/>
    <lineage>
        <taxon>Eukaryota</taxon>
        <taxon>Fungi</taxon>
        <taxon>Dikarya</taxon>
        <taxon>Basidiomycota</taxon>
        <taxon>Agaricomycotina</taxon>
        <taxon>Agaricomycetes</taxon>
        <taxon>Agaricomycetidae</taxon>
        <taxon>Boletales</taxon>
        <taxon>Suillineae</taxon>
        <taxon>Suillaceae</taxon>
        <taxon>Suillus</taxon>
    </lineage>
</organism>
<dbReference type="InterPro" id="IPR001155">
    <property type="entry name" value="OxRdtase_FMN_N"/>
</dbReference>
<proteinExistence type="predicted"/>
<evidence type="ECO:0000259" key="1">
    <source>
        <dbReference type="Pfam" id="PF00724"/>
    </source>
</evidence>
<reference evidence="2 3" key="1">
    <citation type="submission" date="2014-04" db="EMBL/GenBank/DDBJ databases">
        <authorList>
            <consortium name="DOE Joint Genome Institute"/>
            <person name="Kuo A."/>
            <person name="Ruytinx J."/>
            <person name="Rineau F."/>
            <person name="Colpaert J."/>
            <person name="Kohler A."/>
            <person name="Nagy L.G."/>
            <person name="Floudas D."/>
            <person name="Copeland A."/>
            <person name="Barry K.W."/>
            <person name="Cichocki N."/>
            <person name="Veneault-Fourrey C."/>
            <person name="LaButti K."/>
            <person name="Lindquist E.A."/>
            <person name="Lipzen A."/>
            <person name="Lundell T."/>
            <person name="Morin E."/>
            <person name="Murat C."/>
            <person name="Sun H."/>
            <person name="Tunlid A."/>
            <person name="Henrissat B."/>
            <person name="Grigoriev I.V."/>
            <person name="Hibbett D.S."/>
            <person name="Martin F."/>
            <person name="Nordberg H.P."/>
            <person name="Cantor M.N."/>
            <person name="Hua S.X."/>
        </authorList>
    </citation>
    <scope>NUCLEOTIDE SEQUENCE [LARGE SCALE GENOMIC DNA]</scope>
    <source>
        <strain evidence="2 3">UH-Slu-Lm8-n1</strain>
    </source>
</reference>
<dbReference type="SUPFAM" id="SSF51395">
    <property type="entry name" value="FMN-linked oxidoreductases"/>
    <property type="match status" value="1"/>
</dbReference>
<dbReference type="Gene3D" id="3.20.20.70">
    <property type="entry name" value="Aldolase class I"/>
    <property type="match status" value="1"/>
</dbReference>
<dbReference type="STRING" id="930992.A0A0C9ZGX5"/>
<dbReference type="InParanoid" id="A0A0C9ZGX5"/>
<keyword evidence="3" id="KW-1185">Reference proteome</keyword>
<dbReference type="OrthoDB" id="276546at2759"/>
<feature type="domain" description="NADH:flavin oxidoreductase/NADH oxidase N-terminal" evidence="1">
    <location>
        <begin position="7"/>
        <end position="89"/>
    </location>
</feature>
<protein>
    <recommendedName>
        <fullName evidence="1">NADH:flavin oxidoreductase/NADH oxidase N-terminal domain-containing protein</fullName>
    </recommendedName>
</protein>
<dbReference type="Proteomes" id="UP000054485">
    <property type="component" value="Unassembled WGS sequence"/>
</dbReference>
<dbReference type="PANTHER" id="PTHR22893">
    <property type="entry name" value="NADH OXIDOREDUCTASE-RELATED"/>
    <property type="match status" value="1"/>
</dbReference>
<evidence type="ECO:0000313" key="2">
    <source>
        <dbReference type="EMBL" id="KIK36660.1"/>
    </source>
</evidence>
<reference evidence="3" key="2">
    <citation type="submission" date="2015-01" db="EMBL/GenBank/DDBJ databases">
        <title>Evolutionary Origins and Diversification of the Mycorrhizal Mutualists.</title>
        <authorList>
            <consortium name="DOE Joint Genome Institute"/>
            <consortium name="Mycorrhizal Genomics Consortium"/>
            <person name="Kohler A."/>
            <person name="Kuo A."/>
            <person name="Nagy L.G."/>
            <person name="Floudas D."/>
            <person name="Copeland A."/>
            <person name="Barry K.W."/>
            <person name="Cichocki N."/>
            <person name="Veneault-Fourrey C."/>
            <person name="LaButti K."/>
            <person name="Lindquist E.A."/>
            <person name="Lipzen A."/>
            <person name="Lundell T."/>
            <person name="Morin E."/>
            <person name="Murat C."/>
            <person name="Riley R."/>
            <person name="Ohm R."/>
            <person name="Sun H."/>
            <person name="Tunlid A."/>
            <person name="Henrissat B."/>
            <person name="Grigoriev I.V."/>
            <person name="Hibbett D.S."/>
            <person name="Martin F."/>
        </authorList>
    </citation>
    <scope>NUCLEOTIDE SEQUENCE [LARGE SCALE GENOMIC DNA]</scope>
    <source>
        <strain evidence="3">UH-Slu-Lm8-n1</strain>
    </source>
</reference>
<name>A0A0C9ZGX5_9AGAM</name>